<dbReference type="Proteomes" id="UP000821845">
    <property type="component" value="Chromosome 4"/>
</dbReference>
<sequence>MTLIKQSAASVGGEYKCFLRGLQLDALARKIYAICPDADGLDEETPENGSRSSADNAVRPSNEYVENMKPVASCSSQNWSLWKCHMVDCFLHGCELQYRLYGYMHPMHNLAVRISPIDSWLCKDVAEILLTLCETGEHECRLISTHRVCRGTVLALLECKELSLITEDPE</sequence>
<reference evidence="1" key="1">
    <citation type="submission" date="2020-05" db="EMBL/GenBank/DDBJ databases">
        <title>Large-scale comparative analyses of tick genomes elucidate their genetic diversity and vector capacities.</title>
        <authorList>
            <person name="Jia N."/>
            <person name="Wang J."/>
            <person name="Shi W."/>
            <person name="Du L."/>
            <person name="Sun Y."/>
            <person name="Zhan W."/>
            <person name="Jiang J."/>
            <person name="Wang Q."/>
            <person name="Zhang B."/>
            <person name="Ji P."/>
            <person name="Sakyi L.B."/>
            <person name="Cui X."/>
            <person name="Yuan T."/>
            <person name="Jiang B."/>
            <person name="Yang W."/>
            <person name="Lam T.T.-Y."/>
            <person name="Chang Q."/>
            <person name="Ding S."/>
            <person name="Wang X."/>
            <person name="Zhu J."/>
            <person name="Ruan X."/>
            <person name="Zhao L."/>
            <person name="Wei J."/>
            <person name="Que T."/>
            <person name="Du C."/>
            <person name="Cheng J."/>
            <person name="Dai P."/>
            <person name="Han X."/>
            <person name="Huang E."/>
            <person name="Gao Y."/>
            <person name="Liu J."/>
            <person name="Shao H."/>
            <person name="Ye R."/>
            <person name="Li L."/>
            <person name="Wei W."/>
            <person name="Wang X."/>
            <person name="Wang C."/>
            <person name="Yang T."/>
            <person name="Huo Q."/>
            <person name="Li W."/>
            <person name="Guo W."/>
            <person name="Chen H."/>
            <person name="Zhou L."/>
            <person name="Ni X."/>
            <person name="Tian J."/>
            <person name="Zhou Y."/>
            <person name="Sheng Y."/>
            <person name="Liu T."/>
            <person name="Pan Y."/>
            <person name="Xia L."/>
            <person name="Li J."/>
            <person name="Zhao F."/>
            <person name="Cao W."/>
        </authorList>
    </citation>
    <scope>NUCLEOTIDE SEQUENCE</scope>
    <source>
        <strain evidence="1">Hyas-2018</strain>
    </source>
</reference>
<protein>
    <submittedName>
        <fullName evidence="1">Uncharacterized protein</fullName>
    </submittedName>
</protein>
<proteinExistence type="predicted"/>
<comment type="caution">
    <text evidence="1">The sequence shown here is derived from an EMBL/GenBank/DDBJ whole genome shotgun (WGS) entry which is preliminary data.</text>
</comment>
<gene>
    <name evidence="1" type="ORF">HPB50_003638</name>
</gene>
<evidence type="ECO:0000313" key="1">
    <source>
        <dbReference type="EMBL" id="KAH6932184.1"/>
    </source>
</evidence>
<dbReference type="EMBL" id="CM023484">
    <property type="protein sequence ID" value="KAH6932184.1"/>
    <property type="molecule type" value="Genomic_DNA"/>
</dbReference>
<organism evidence="1 2">
    <name type="scientific">Hyalomma asiaticum</name>
    <name type="common">Tick</name>
    <dbReference type="NCBI Taxonomy" id="266040"/>
    <lineage>
        <taxon>Eukaryota</taxon>
        <taxon>Metazoa</taxon>
        <taxon>Ecdysozoa</taxon>
        <taxon>Arthropoda</taxon>
        <taxon>Chelicerata</taxon>
        <taxon>Arachnida</taxon>
        <taxon>Acari</taxon>
        <taxon>Parasitiformes</taxon>
        <taxon>Ixodida</taxon>
        <taxon>Ixodoidea</taxon>
        <taxon>Ixodidae</taxon>
        <taxon>Hyalomminae</taxon>
        <taxon>Hyalomma</taxon>
    </lineage>
</organism>
<accession>A0ACB7SHP2</accession>
<keyword evidence="2" id="KW-1185">Reference proteome</keyword>
<name>A0ACB7SHP2_HYAAI</name>
<evidence type="ECO:0000313" key="2">
    <source>
        <dbReference type="Proteomes" id="UP000821845"/>
    </source>
</evidence>